<feature type="domain" description="Glycosyl transferase family 1" evidence="1">
    <location>
        <begin position="220"/>
        <end position="380"/>
    </location>
</feature>
<dbReference type="InterPro" id="IPR028098">
    <property type="entry name" value="Glyco_trans_4-like_N"/>
</dbReference>
<reference evidence="4" key="2">
    <citation type="journal article" date="2024" name="Nature">
        <title>Anoxygenic phototroph of the Chloroflexota uses a type I reaction centre.</title>
        <authorList>
            <person name="Tsuji J.M."/>
            <person name="Shaw N.A."/>
            <person name="Nagashima S."/>
            <person name="Venkiteswaran J.J."/>
            <person name="Schiff S.L."/>
            <person name="Watanabe T."/>
            <person name="Fukui M."/>
            <person name="Hanada S."/>
            <person name="Tank M."/>
            <person name="Neufeld J.D."/>
        </authorList>
    </citation>
    <scope>NUCLEOTIDE SEQUENCE</scope>
    <source>
        <strain evidence="4">L227-S17</strain>
    </source>
</reference>
<evidence type="ECO:0000313" key="6">
    <source>
        <dbReference type="Proteomes" id="UP001431572"/>
    </source>
</evidence>
<evidence type="ECO:0000313" key="4">
    <source>
        <dbReference type="EMBL" id="WJW65568.1"/>
    </source>
</evidence>
<accession>A0A8T7M2F8</accession>
<evidence type="ECO:0000259" key="2">
    <source>
        <dbReference type="Pfam" id="PF13579"/>
    </source>
</evidence>
<evidence type="ECO:0000313" key="5">
    <source>
        <dbReference type="Proteomes" id="UP000521676"/>
    </source>
</evidence>
<reference evidence="3 5" key="1">
    <citation type="submission" date="2020-06" db="EMBL/GenBank/DDBJ databases">
        <title>Anoxygenic phototrophic Chloroflexota member uses a Type I reaction center.</title>
        <authorList>
            <person name="Tsuji J.M."/>
            <person name="Shaw N.A."/>
            <person name="Nagashima S."/>
            <person name="Venkiteswaran J."/>
            <person name="Schiff S.L."/>
            <person name="Hanada S."/>
            <person name="Tank M."/>
            <person name="Neufeld J.D."/>
        </authorList>
    </citation>
    <scope>NUCLEOTIDE SEQUENCE [LARGE SCALE GENOMIC DNA]</scope>
    <source>
        <strain evidence="3">L227-S17</strain>
    </source>
</reference>
<sequence length="408" mass="44482">MHFVFLYPQLKNLTGAQRLILELAGAIAATPGDRHRVTLLTHTVSPACRAAIPAGVGLCEGGFNLNRTPNHYLNSLLEYFSTPFLLKQLSQLERESGEKISALCFFGPPSLPGLWWGKHLRRLKTPLFYFCYEPPRAAYTDISEVSRAWAGRVNGLVKPLFRLYRPVDRYLTRQASAVLVNGRYGQSLIRETYGLPSIVITHGAELPQPPDPITAANQIRARFGLAGKRIILTVNHLHPRKRVNLQLEALSLLLPKYPDVGLLVVGSGPEAQNLRDLAAQLGIGDSVVFAGFVSDEELAACYAVASVYLHSGRAESFGLSVLEASAAGLPIVAADEGGPRDIIVEGQTGFLVQANPAAFAAKLEWLLTHPTEAHEIGRKGAVRVVQHFTWQQGAQDFLSALSSLSPEK</sequence>
<evidence type="ECO:0000259" key="1">
    <source>
        <dbReference type="Pfam" id="PF00534"/>
    </source>
</evidence>
<dbReference type="InterPro" id="IPR001296">
    <property type="entry name" value="Glyco_trans_1"/>
</dbReference>
<dbReference type="Proteomes" id="UP001431572">
    <property type="component" value="Chromosome 1"/>
</dbReference>
<protein>
    <submittedName>
        <fullName evidence="3">Glycosyltransferase family 4 protein</fullName>
    </submittedName>
</protein>
<dbReference type="SUPFAM" id="SSF53756">
    <property type="entry name" value="UDP-Glycosyltransferase/glycogen phosphorylase"/>
    <property type="match status" value="1"/>
</dbReference>
<gene>
    <name evidence="3" type="ORF">HXX08_09955</name>
    <name evidence="4" type="ORF">OZ401_001335</name>
</gene>
<dbReference type="InterPro" id="IPR050194">
    <property type="entry name" value="Glycosyltransferase_grp1"/>
</dbReference>
<dbReference type="CDD" id="cd03801">
    <property type="entry name" value="GT4_PimA-like"/>
    <property type="match status" value="1"/>
</dbReference>
<organism evidence="3 5">
    <name type="scientific">Candidatus Chlorohelix allophototropha</name>
    <dbReference type="NCBI Taxonomy" id="3003348"/>
    <lineage>
        <taxon>Bacteria</taxon>
        <taxon>Bacillati</taxon>
        <taxon>Chloroflexota</taxon>
        <taxon>Chloroflexia</taxon>
        <taxon>Candidatus Chloroheliales</taxon>
        <taxon>Candidatus Chloroheliaceae</taxon>
        <taxon>Candidatus Chlorohelix</taxon>
    </lineage>
</organism>
<feature type="domain" description="Glycosyltransferase subfamily 4-like N-terminal" evidence="2">
    <location>
        <begin position="14"/>
        <end position="197"/>
    </location>
</feature>
<dbReference type="PANTHER" id="PTHR45947:SF3">
    <property type="entry name" value="SULFOQUINOVOSYL TRANSFERASE SQD2"/>
    <property type="match status" value="1"/>
</dbReference>
<dbReference type="Gene3D" id="3.40.50.2000">
    <property type="entry name" value="Glycogen Phosphorylase B"/>
    <property type="match status" value="2"/>
</dbReference>
<dbReference type="EMBL" id="JACATZ010000001">
    <property type="protein sequence ID" value="NWJ46191.1"/>
    <property type="molecule type" value="Genomic_DNA"/>
</dbReference>
<dbReference type="RefSeq" id="WP_341467452.1">
    <property type="nucleotide sequence ID" value="NZ_CP128399.1"/>
</dbReference>
<name>A0A8T7M2F8_9CHLR</name>
<keyword evidence="6" id="KW-1185">Reference proteome</keyword>
<dbReference type="PANTHER" id="PTHR45947">
    <property type="entry name" value="SULFOQUINOVOSYL TRANSFERASE SQD2"/>
    <property type="match status" value="1"/>
</dbReference>
<dbReference type="GO" id="GO:0016758">
    <property type="term" value="F:hexosyltransferase activity"/>
    <property type="evidence" value="ECO:0007669"/>
    <property type="project" value="TreeGrafter"/>
</dbReference>
<dbReference type="AlphaFoldDB" id="A0A8T7M2F8"/>
<evidence type="ECO:0000313" key="3">
    <source>
        <dbReference type="EMBL" id="NWJ46191.1"/>
    </source>
</evidence>
<dbReference type="Proteomes" id="UP000521676">
    <property type="component" value="Unassembled WGS sequence"/>
</dbReference>
<dbReference type="Pfam" id="PF13579">
    <property type="entry name" value="Glyco_trans_4_4"/>
    <property type="match status" value="1"/>
</dbReference>
<dbReference type="EMBL" id="CP128399">
    <property type="protein sequence ID" value="WJW65568.1"/>
    <property type="molecule type" value="Genomic_DNA"/>
</dbReference>
<proteinExistence type="predicted"/>
<dbReference type="Pfam" id="PF00534">
    <property type="entry name" value="Glycos_transf_1"/>
    <property type="match status" value="1"/>
</dbReference>